<proteinExistence type="predicted"/>
<accession>A0ABQ8U746</accession>
<sequence>MSPPIFHATEVIVISVAYFVLLAAVVVVSFCLYFYRNKLLSKWKAAKFHIWTCVGLVILLAANELDLIFCIVDVPFPWWVSIIYHIGFDFCFIPILLRSWRVVTLLASTPTFRGIRIVMSPTMQLRTMSWFNKRLALLMIVPFGLPAIYVAIAVPLHGDVGYLDKIMQAYDGVIMVLMCIVFCWLVAIRRRVMYEELDERKELFLLCGTSLFFFIEDLVMFYVMIIYFPYEAWLAHFLARYAAMVCVFAVTGLLSVLQIRAHKGKRLTVKKAVLEMKAAHRSIAVPAAAVGPRGSLVVGQKMPLMDLSDLTGSPMHTFAMNRNLMTEVAVTQEEMDIDVPAGEEHEMQSQQQQHPQPQPQPQPQQQQQQQQPVCVFAVTGLLSVLQIRAHKGKRLTVKKAVLEMKAAHRSIAVPVAAVGPRELKIKQRIGERYRVPQIKPGVPCTIWGVGPVFATHPASFCSLVVGQKMPLMDLSDLTGSPMHTFAMNRNLMTEVAVTQEEMDIDVPAGEEHEMQPQQQQQQPQQQQQQQQQLQQPSGTPATVI</sequence>
<evidence type="ECO:0000313" key="4">
    <source>
        <dbReference type="Proteomes" id="UP001141327"/>
    </source>
</evidence>
<feature type="compositionally biased region" description="Low complexity" evidence="1">
    <location>
        <begin position="515"/>
        <end position="536"/>
    </location>
</feature>
<feature type="transmembrane region" description="Helical" evidence="2">
    <location>
        <begin position="234"/>
        <end position="257"/>
    </location>
</feature>
<comment type="caution">
    <text evidence="3">The sequence shown here is derived from an EMBL/GenBank/DDBJ whole genome shotgun (WGS) entry which is preliminary data.</text>
</comment>
<feature type="region of interest" description="Disordered" evidence="1">
    <location>
        <begin position="343"/>
        <end position="368"/>
    </location>
</feature>
<keyword evidence="2" id="KW-0472">Membrane</keyword>
<feature type="transmembrane region" description="Helical" evidence="2">
    <location>
        <begin position="78"/>
        <end position="97"/>
    </location>
</feature>
<feature type="transmembrane region" description="Helical" evidence="2">
    <location>
        <begin position="48"/>
        <end position="72"/>
    </location>
</feature>
<keyword evidence="2" id="KW-0812">Transmembrane</keyword>
<feature type="transmembrane region" description="Helical" evidence="2">
    <location>
        <begin position="203"/>
        <end position="228"/>
    </location>
</feature>
<feature type="transmembrane region" description="Helical" evidence="2">
    <location>
        <begin position="169"/>
        <end position="188"/>
    </location>
</feature>
<evidence type="ECO:0000256" key="1">
    <source>
        <dbReference type="SAM" id="MobiDB-lite"/>
    </source>
</evidence>
<keyword evidence="4" id="KW-1185">Reference proteome</keyword>
<evidence type="ECO:0000313" key="3">
    <source>
        <dbReference type="EMBL" id="KAJ4454538.1"/>
    </source>
</evidence>
<organism evidence="3 4">
    <name type="scientific">Paratrimastix pyriformis</name>
    <dbReference type="NCBI Taxonomy" id="342808"/>
    <lineage>
        <taxon>Eukaryota</taxon>
        <taxon>Metamonada</taxon>
        <taxon>Preaxostyla</taxon>
        <taxon>Paratrimastigidae</taxon>
        <taxon>Paratrimastix</taxon>
    </lineage>
</organism>
<evidence type="ECO:0000256" key="2">
    <source>
        <dbReference type="SAM" id="Phobius"/>
    </source>
</evidence>
<dbReference type="EMBL" id="JAPMOS010000149">
    <property type="protein sequence ID" value="KAJ4454538.1"/>
    <property type="molecule type" value="Genomic_DNA"/>
</dbReference>
<name>A0ABQ8U746_9EUKA</name>
<feature type="transmembrane region" description="Helical" evidence="2">
    <location>
        <begin position="12"/>
        <end position="36"/>
    </location>
</feature>
<feature type="region of interest" description="Disordered" evidence="1">
    <location>
        <begin position="507"/>
        <end position="544"/>
    </location>
</feature>
<dbReference type="Proteomes" id="UP001141327">
    <property type="component" value="Unassembled WGS sequence"/>
</dbReference>
<gene>
    <name evidence="3" type="ORF">PAPYR_10723</name>
</gene>
<keyword evidence="2" id="KW-1133">Transmembrane helix</keyword>
<protein>
    <submittedName>
        <fullName evidence="3">Uncharacterized protein</fullName>
    </submittedName>
</protein>
<feature type="transmembrane region" description="Helical" evidence="2">
    <location>
        <begin position="135"/>
        <end position="157"/>
    </location>
</feature>
<reference evidence="3" key="1">
    <citation type="journal article" date="2022" name="bioRxiv">
        <title>Genomics of Preaxostyla Flagellates Illuminates Evolutionary Transitions and the Path Towards Mitochondrial Loss.</title>
        <authorList>
            <person name="Novak L.V.F."/>
            <person name="Treitli S.C."/>
            <person name="Pyrih J."/>
            <person name="Halakuc P."/>
            <person name="Pipaliya S.V."/>
            <person name="Vacek V."/>
            <person name="Brzon O."/>
            <person name="Soukal P."/>
            <person name="Eme L."/>
            <person name="Dacks J.B."/>
            <person name="Karnkowska A."/>
            <person name="Elias M."/>
            <person name="Hampl V."/>
        </authorList>
    </citation>
    <scope>NUCLEOTIDE SEQUENCE</scope>
    <source>
        <strain evidence="3">RCP-MX</strain>
    </source>
</reference>